<keyword evidence="3" id="KW-1185">Reference proteome</keyword>
<dbReference type="Proteomes" id="UP001244640">
    <property type="component" value="Unassembled WGS sequence"/>
</dbReference>
<dbReference type="EMBL" id="JAUTBA010000001">
    <property type="protein sequence ID" value="MDQ1149242.1"/>
    <property type="molecule type" value="Genomic_DNA"/>
</dbReference>
<dbReference type="InterPro" id="IPR008964">
    <property type="entry name" value="Invasin/intimin_cell_adhesion"/>
</dbReference>
<proteinExistence type="predicted"/>
<feature type="signal peptide" evidence="1">
    <location>
        <begin position="1"/>
        <end position="24"/>
    </location>
</feature>
<accession>A0ABU0U2P9</accession>
<gene>
    <name evidence="2" type="ORF">QE382_001226</name>
</gene>
<name>A0ABU0U2P9_9SPHI</name>
<dbReference type="InterPro" id="IPR029058">
    <property type="entry name" value="AB_hydrolase_fold"/>
</dbReference>
<dbReference type="RefSeq" id="WP_307185113.1">
    <property type="nucleotide sequence ID" value="NZ_JAUTBA010000001.1"/>
</dbReference>
<evidence type="ECO:0000313" key="3">
    <source>
        <dbReference type="Proteomes" id="UP001244640"/>
    </source>
</evidence>
<reference evidence="2 3" key="1">
    <citation type="submission" date="2023-07" db="EMBL/GenBank/DDBJ databases">
        <title>Functional and genomic diversity of the sorghum phyllosphere microbiome.</title>
        <authorList>
            <person name="Shade A."/>
        </authorList>
    </citation>
    <scope>NUCLEOTIDE SEQUENCE [LARGE SCALE GENOMIC DNA]</scope>
    <source>
        <strain evidence="2 3">SORGH_AS_0892</strain>
    </source>
</reference>
<protein>
    <recommendedName>
        <fullName evidence="4">DUF676 domain-containing protein</fullName>
    </recommendedName>
</protein>
<dbReference type="SUPFAM" id="SSF53474">
    <property type="entry name" value="alpha/beta-Hydrolases"/>
    <property type="match status" value="1"/>
</dbReference>
<comment type="caution">
    <text evidence="2">The sequence shown here is derived from an EMBL/GenBank/DDBJ whole genome shotgun (WGS) entry which is preliminary data.</text>
</comment>
<evidence type="ECO:0000313" key="2">
    <source>
        <dbReference type="EMBL" id="MDQ1149242.1"/>
    </source>
</evidence>
<sequence>MKRNLIKILAFLLALIFNVRPIFAQGVEENAEVRNYLNNMFSTLDKAKVPNGLLRDFAFDLTDLDKFTGSDLNDKNYVDKEIYSYLLRTIRSAAVGTKPFGDVSQILATQYSTGSNSIVSLGGMAFQYSFIKENAISDQLINYSNGKVSDKTVNGVWRNPYGTKYVIGFAPQDSIFKTSSVTFKLNSTTWFSNLSYNKIEIDYGTGYKVITVGGTVAASFTSGGRKEIKMRLTLTNGQQLVSHTAIQVNSAMAMRTFSDPDLTTPRQSFTGAAYKGVSTTARVFVKTRNGAIRDPLIIVEGFDPLIGNPYGFQTAEKVYNSLYKDDFGKKILLDYDLIYVDWANSEQYIQSNANTLKQVIQWVNSQKQLSGSTSGNVVMGSSMGGLVARYALKTMENQAQPHQTSIYVSHDSPHLGANIPVGSLYALHGIGSFLENKLNLGSVYSMTTGTPLEYMLKQIHSPAARQMLVNYVDFGGNINNTDHNLWQQELNTLGFPQGDPSKPFRMIALANGSYAPETVPSSYLTANATASTDLLDVANILTGGISAVLVGAFFNDFWAGALSLVPGKSTIKGTLEVFPGSATGAKVTNLNFKFIKKFLWTVPVTRTIFSYEKFMPGGLTYDIFPSSQYKTSLDIGTEGPFVPKVPILGRYSYDVSTSESIPFVPTSSALAVGGGTAPLTAALFTTRPTSANTPFGGNVLIRDAKSGDHIDLVPKEAEWLYAQLKMGISGPKLGKTGSQYSIINPIGGAVTWNTSNPSIATISSSGALTVTGKGVIDVTAQIGNATISSRVAVGVPRFVLANVKRDPGFYTIKANCIDTEAGYADFILNSRDIIIYQWGVKTENENIRWMDSESAEIKLSTTEDSENTTIYLKVKDVHGNVSTPIFVRITGYDIYDLGYRTFILNKNGKLFDDTGYELYYENTGMPLIFRSTSYDDFSNAEWSPLAGTMINEEKTQWVVPWYTNFYIKDIITPAEIERIKTSFVNNQIAVYSFFLLNYDGQIIQKTPVSVIYKENYPNP</sequence>
<organism evidence="2 3">
    <name type="scientific">Sphingobacterium zeae</name>
    <dbReference type="NCBI Taxonomy" id="1776859"/>
    <lineage>
        <taxon>Bacteria</taxon>
        <taxon>Pseudomonadati</taxon>
        <taxon>Bacteroidota</taxon>
        <taxon>Sphingobacteriia</taxon>
        <taxon>Sphingobacteriales</taxon>
        <taxon>Sphingobacteriaceae</taxon>
        <taxon>Sphingobacterium</taxon>
    </lineage>
</organism>
<feature type="chain" id="PRO_5045571510" description="DUF676 domain-containing protein" evidence="1">
    <location>
        <begin position="25"/>
        <end position="1019"/>
    </location>
</feature>
<keyword evidence="1" id="KW-0732">Signal</keyword>
<dbReference type="SUPFAM" id="SSF49373">
    <property type="entry name" value="Invasin/intimin cell-adhesion fragments"/>
    <property type="match status" value="1"/>
</dbReference>
<dbReference type="Gene3D" id="3.40.50.1820">
    <property type="entry name" value="alpha/beta hydrolase"/>
    <property type="match status" value="1"/>
</dbReference>
<dbReference type="Gene3D" id="2.60.40.1080">
    <property type="match status" value="1"/>
</dbReference>
<evidence type="ECO:0008006" key="4">
    <source>
        <dbReference type="Google" id="ProtNLM"/>
    </source>
</evidence>
<evidence type="ECO:0000256" key="1">
    <source>
        <dbReference type="SAM" id="SignalP"/>
    </source>
</evidence>